<keyword evidence="4" id="KW-1185">Reference proteome</keyword>
<gene>
    <name evidence="3" type="ORF">A6E74_02360</name>
    <name evidence="2" type="ORF">ETH01_09220</name>
</gene>
<dbReference type="OrthoDB" id="2168472at2"/>
<dbReference type="RefSeq" id="WP_067481788.1">
    <property type="nucleotide sequence ID" value="NZ_BJUG01000004.1"/>
</dbReference>
<reference evidence="2 5" key="2">
    <citation type="submission" date="2019-07" db="EMBL/GenBank/DDBJ databases">
        <title>Whole genome shotgun sequence of Enterococcus thailandicus NBRC 101867.</title>
        <authorList>
            <person name="Hosoyama A."/>
            <person name="Uohara A."/>
            <person name="Ohji S."/>
            <person name="Ichikawa N."/>
        </authorList>
    </citation>
    <scope>NUCLEOTIDE SEQUENCE [LARGE SCALE GENOMIC DNA]</scope>
    <source>
        <strain evidence="2 5">NBRC 101867</strain>
    </source>
</reference>
<keyword evidence="1" id="KW-0732">Signal</keyword>
<evidence type="ECO:0000313" key="5">
    <source>
        <dbReference type="Proteomes" id="UP000321361"/>
    </source>
</evidence>
<name>A0A179ESU6_ENTTH</name>
<dbReference type="Proteomes" id="UP000321361">
    <property type="component" value="Unassembled WGS sequence"/>
</dbReference>
<dbReference type="AlphaFoldDB" id="A0A179ESU6"/>
<evidence type="ECO:0000313" key="4">
    <source>
        <dbReference type="Proteomes" id="UP000078516"/>
    </source>
</evidence>
<evidence type="ECO:0000256" key="1">
    <source>
        <dbReference type="SAM" id="SignalP"/>
    </source>
</evidence>
<proteinExistence type="predicted"/>
<protein>
    <submittedName>
        <fullName evidence="2">Lipoprotein</fullName>
    </submittedName>
</protein>
<dbReference type="KEGG" id="eth:CK496_05530"/>
<feature type="signal peptide" evidence="1">
    <location>
        <begin position="1"/>
        <end position="19"/>
    </location>
</feature>
<dbReference type="GeneID" id="77487098"/>
<feature type="chain" id="PRO_5041598392" evidence="1">
    <location>
        <begin position="20"/>
        <end position="139"/>
    </location>
</feature>
<keyword evidence="2" id="KW-0449">Lipoprotein</keyword>
<comment type="caution">
    <text evidence="3">The sequence shown here is derived from an EMBL/GenBank/DDBJ whole genome shotgun (WGS) entry which is preliminary data.</text>
</comment>
<sequence length="139" mass="14918">MKRIVSCLTLATTFLLLTACGNQSTNDEQTAETTSNSLAQDQSVFTGTVEEVTESDDEDQIVRVKLIDVKAKIDPENIGTSFANDGVILNAPTDKIKPNLDALSEGTEVELTLAKQPVMTMSLPPQIPGNSIIQVLAIQ</sequence>
<dbReference type="EMBL" id="LWMN01000010">
    <property type="protein sequence ID" value="OAQ56274.1"/>
    <property type="molecule type" value="Genomic_DNA"/>
</dbReference>
<reference evidence="3 4" key="1">
    <citation type="submission" date="2016-04" db="EMBL/GenBank/DDBJ databases">
        <title>Draft genome of an Enterococcus thailandicus strain isolated from bovine feces.</title>
        <authorList>
            <person name="Beukers A.G."/>
            <person name="Zaheer R."/>
            <person name="Goji N."/>
            <person name="Cook S.R."/>
            <person name="Amoako K."/>
            <person name="Chaves A.V."/>
            <person name="Ward M.P."/>
            <person name="Mcallister T.A."/>
        </authorList>
    </citation>
    <scope>NUCLEOTIDE SEQUENCE [LARGE SCALE GENOMIC DNA]</scope>
    <source>
        <strain evidence="3 4">F0711D 46</strain>
    </source>
</reference>
<dbReference type="EMBL" id="BJUG01000004">
    <property type="protein sequence ID" value="GEK36635.1"/>
    <property type="molecule type" value="Genomic_DNA"/>
</dbReference>
<evidence type="ECO:0000313" key="3">
    <source>
        <dbReference type="EMBL" id="OAQ56274.1"/>
    </source>
</evidence>
<organism evidence="3 4">
    <name type="scientific">Enterococcus thailandicus</name>
    <dbReference type="NCBI Taxonomy" id="417368"/>
    <lineage>
        <taxon>Bacteria</taxon>
        <taxon>Bacillati</taxon>
        <taxon>Bacillota</taxon>
        <taxon>Bacilli</taxon>
        <taxon>Lactobacillales</taxon>
        <taxon>Enterococcaceae</taxon>
        <taxon>Enterococcus</taxon>
    </lineage>
</organism>
<dbReference type="PROSITE" id="PS51257">
    <property type="entry name" value="PROKAR_LIPOPROTEIN"/>
    <property type="match status" value="1"/>
</dbReference>
<accession>A0A179ESU6</accession>
<dbReference type="Proteomes" id="UP000078516">
    <property type="component" value="Unassembled WGS sequence"/>
</dbReference>
<evidence type="ECO:0000313" key="2">
    <source>
        <dbReference type="EMBL" id="GEK36635.1"/>
    </source>
</evidence>